<name>A0A517NW89_9BACT</name>
<accession>A0A517NW89</accession>
<organism evidence="1 2">
    <name type="scientific">Stieleria marina</name>
    <dbReference type="NCBI Taxonomy" id="1930275"/>
    <lineage>
        <taxon>Bacteria</taxon>
        <taxon>Pseudomonadati</taxon>
        <taxon>Planctomycetota</taxon>
        <taxon>Planctomycetia</taxon>
        <taxon>Pirellulales</taxon>
        <taxon>Pirellulaceae</taxon>
        <taxon>Stieleria</taxon>
    </lineage>
</organism>
<protein>
    <submittedName>
        <fullName evidence="1">Uncharacterized protein</fullName>
    </submittedName>
</protein>
<proteinExistence type="predicted"/>
<dbReference type="AlphaFoldDB" id="A0A517NW89"/>
<sequence>MSNKISISLVCCQDTPAQHSQIVTIEANTSVLSDQLISEAQQNLDANESKGLHLAAEHETHGPVSYVQQVNEGGFFVYVGDPAALTEHWFGPGSYVAFVDSQGTGHASKVGPEGCKRTFRMLKGHLKPTA</sequence>
<evidence type="ECO:0000313" key="1">
    <source>
        <dbReference type="EMBL" id="QDT11400.1"/>
    </source>
</evidence>
<dbReference type="OrthoDB" id="280938at2"/>
<evidence type="ECO:0000313" key="2">
    <source>
        <dbReference type="Proteomes" id="UP000319817"/>
    </source>
</evidence>
<keyword evidence="2" id="KW-1185">Reference proteome</keyword>
<gene>
    <name evidence="1" type="ORF">K239x_33960</name>
</gene>
<reference evidence="1 2" key="1">
    <citation type="submission" date="2019-02" db="EMBL/GenBank/DDBJ databases">
        <title>Deep-cultivation of Planctomycetes and their phenomic and genomic characterization uncovers novel biology.</title>
        <authorList>
            <person name="Wiegand S."/>
            <person name="Jogler M."/>
            <person name="Boedeker C."/>
            <person name="Pinto D."/>
            <person name="Vollmers J."/>
            <person name="Rivas-Marin E."/>
            <person name="Kohn T."/>
            <person name="Peeters S.H."/>
            <person name="Heuer A."/>
            <person name="Rast P."/>
            <person name="Oberbeckmann S."/>
            <person name="Bunk B."/>
            <person name="Jeske O."/>
            <person name="Meyerdierks A."/>
            <person name="Storesund J.E."/>
            <person name="Kallscheuer N."/>
            <person name="Luecker S."/>
            <person name="Lage O.M."/>
            <person name="Pohl T."/>
            <person name="Merkel B.J."/>
            <person name="Hornburger P."/>
            <person name="Mueller R.-W."/>
            <person name="Bruemmer F."/>
            <person name="Labrenz M."/>
            <person name="Spormann A.M."/>
            <person name="Op den Camp H."/>
            <person name="Overmann J."/>
            <person name="Amann R."/>
            <person name="Jetten M.S.M."/>
            <person name="Mascher T."/>
            <person name="Medema M.H."/>
            <person name="Devos D.P."/>
            <person name="Kaster A.-K."/>
            <person name="Ovreas L."/>
            <person name="Rohde M."/>
            <person name="Galperin M.Y."/>
            <person name="Jogler C."/>
        </authorList>
    </citation>
    <scope>NUCLEOTIDE SEQUENCE [LARGE SCALE GENOMIC DNA]</scope>
    <source>
        <strain evidence="1 2">K23_9</strain>
    </source>
</reference>
<dbReference type="Proteomes" id="UP000319817">
    <property type="component" value="Chromosome"/>
</dbReference>
<dbReference type="RefSeq" id="WP_145419238.1">
    <property type="nucleotide sequence ID" value="NZ_CP036526.1"/>
</dbReference>
<dbReference type="EMBL" id="CP036526">
    <property type="protein sequence ID" value="QDT11400.1"/>
    <property type="molecule type" value="Genomic_DNA"/>
</dbReference>